<evidence type="ECO:0000313" key="2">
    <source>
        <dbReference type="EMBL" id="MEU6802825.1"/>
    </source>
</evidence>
<feature type="region of interest" description="Disordered" evidence="1">
    <location>
        <begin position="1"/>
        <end position="41"/>
    </location>
</feature>
<dbReference type="SUPFAM" id="SSF101386">
    <property type="entry name" value="all-alpha NTP pyrophosphatases"/>
    <property type="match status" value="1"/>
</dbReference>
<dbReference type="Gene3D" id="1.10.287.1080">
    <property type="entry name" value="MazG-like"/>
    <property type="match status" value="1"/>
</dbReference>
<evidence type="ECO:0000256" key="1">
    <source>
        <dbReference type="SAM" id="MobiDB-lite"/>
    </source>
</evidence>
<dbReference type="InterPro" id="IPR044548">
    <property type="entry name" value="AF0060_NTP-PPase_MazG-like"/>
</dbReference>
<dbReference type="Proteomes" id="UP001551189">
    <property type="component" value="Unassembled WGS sequence"/>
</dbReference>
<gene>
    <name evidence="2" type="ORF">ABZ931_17675</name>
</gene>
<keyword evidence="3" id="KW-1185">Reference proteome</keyword>
<dbReference type="RefSeq" id="WP_359696452.1">
    <property type="nucleotide sequence ID" value="NZ_JBEYXT010000072.1"/>
</dbReference>
<name>A0ABV3B054_9ACTN</name>
<sequence>MSERSDAPGDPRQSSDAPGDPRQPSHAPGDPTQSSHAPGDPWPSVELLYSWLDSNPVHDGRELLLLRLLKLQEEVGEVAEAVIGVTGSNPRKGTTHTWDDVRAELCDVIITAMVALRTLAPDARAVLAAHLAGVAERSLGARRG</sequence>
<organism evidence="2 3">
    <name type="scientific">Streptomyces neyagawaensis</name>
    <dbReference type="NCBI Taxonomy" id="42238"/>
    <lineage>
        <taxon>Bacteria</taxon>
        <taxon>Bacillati</taxon>
        <taxon>Actinomycetota</taxon>
        <taxon>Actinomycetes</taxon>
        <taxon>Kitasatosporales</taxon>
        <taxon>Streptomycetaceae</taxon>
        <taxon>Streptomyces</taxon>
    </lineage>
</organism>
<accession>A0ABV3B054</accession>
<dbReference type="CDD" id="cd11533">
    <property type="entry name" value="NTP-PPase_Af0060_like"/>
    <property type="match status" value="1"/>
</dbReference>
<dbReference type="EMBL" id="JBEYXT010000072">
    <property type="protein sequence ID" value="MEU6802825.1"/>
    <property type="molecule type" value="Genomic_DNA"/>
</dbReference>
<evidence type="ECO:0000313" key="3">
    <source>
        <dbReference type="Proteomes" id="UP001551189"/>
    </source>
</evidence>
<protein>
    <submittedName>
        <fullName evidence="2">MazG-like family protein</fullName>
    </submittedName>
</protein>
<reference evidence="2 3" key="1">
    <citation type="submission" date="2024-06" db="EMBL/GenBank/DDBJ databases">
        <title>The Natural Products Discovery Center: Release of the First 8490 Sequenced Strains for Exploring Actinobacteria Biosynthetic Diversity.</title>
        <authorList>
            <person name="Kalkreuter E."/>
            <person name="Kautsar S.A."/>
            <person name="Yang D."/>
            <person name="Bader C.D."/>
            <person name="Teijaro C.N."/>
            <person name="Fluegel L."/>
            <person name="Davis C.M."/>
            <person name="Simpson J.R."/>
            <person name="Lauterbach L."/>
            <person name="Steele A.D."/>
            <person name="Gui C."/>
            <person name="Meng S."/>
            <person name="Li G."/>
            <person name="Viehrig K."/>
            <person name="Ye F."/>
            <person name="Su P."/>
            <person name="Kiefer A.F."/>
            <person name="Nichols A."/>
            <person name="Cepeda A.J."/>
            <person name="Yan W."/>
            <person name="Fan B."/>
            <person name="Jiang Y."/>
            <person name="Adhikari A."/>
            <person name="Zheng C.-J."/>
            <person name="Schuster L."/>
            <person name="Cowan T.M."/>
            <person name="Smanski M.J."/>
            <person name="Chevrette M.G."/>
            <person name="De Carvalho L.P.S."/>
            <person name="Shen B."/>
        </authorList>
    </citation>
    <scope>NUCLEOTIDE SEQUENCE [LARGE SCALE GENOMIC DNA]</scope>
    <source>
        <strain evidence="2 3">NPDC046851</strain>
    </source>
</reference>
<comment type="caution">
    <text evidence="2">The sequence shown here is derived from an EMBL/GenBank/DDBJ whole genome shotgun (WGS) entry which is preliminary data.</text>
</comment>
<proteinExistence type="predicted"/>